<evidence type="ECO:0000313" key="2">
    <source>
        <dbReference type="EMBL" id="CDR45920.1"/>
    </source>
</evidence>
<dbReference type="OrthoDB" id="308690at2759"/>
<feature type="region of interest" description="Disordered" evidence="1">
    <location>
        <begin position="259"/>
        <end position="286"/>
    </location>
</feature>
<name>A0A061B7N5_RHOTO</name>
<evidence type="ECO:0000256" key="1">
    <source>
        <dbReference type="SAM" id="MobiDB-lite"/>
    </source>
</evidence>
<dbReference type="GO" id="GO:1990811">
    <property type="term" value="C:MWP complex"/>
    <property type="evidence" value="ECO:0007669"/>
    <property type="project" value="TreeGrafter"/>
</dbReference>
<organism evidence="2">
    <name type="scientific">Rhodotorula toruloides</name>
    <name type="common">Yeast</name>
    <name type="synonym">Rhodosporidium toruloides</name>
    <dbReference type="NCBI Taxonomy" id="5286"/>
    <lineage>
        <taxon>Eukaryota</taxon>
        <taxon>Fungi</taxon>
        <taxon>Dikarya</taxon>
        <taxon>Basidiomycota</taxon>
        <taxon>Pucciniomycotina</taxon>
        <taxon>Microbotryomycetes</taxon>
        <taxon>Sporidiobolales</taxon>
        <taxon>Sporidiobolaceae</taxon>
        <taxon>Rhodotorula</taxon>
    </lineage>
</organism>
<dbReference type="InterPro" id="IPR052778">
    <property type="entry name" value="Centrosome-WD_assoc"/>
</dbReference>
<dbReference type="GO" id="GO:0005815">
    <property type="term" value="C:microtubule organizing center"/>
    <property type="evidence" value="ECO:0007669"/>
    <property type="project" value="TreeGrafter"/>
</dbReference>
<dbReference type="InterPro" id="IPR015943">
    <property type="entry name" value="WD40/YVTN_repeat-like_dom_sf"/>
</dbReference>
<feature type="compositionally biased region" description="Acidic residues" evidence="1">
    <location>
        <begin position="596"/>
        <end position="606"/>
    </location>
</feature>
<dbReference type="Gene3D" id="2.130.10.10">
    <property type="entry name" value="YVTN repeat-like/Quinoprotein amine dehydrogenase"/>
    <property type="match status" value="1"/>
</dbReference>
<feature type="region of interest" description="Disordered" evidence="1">
    <location>
        <begin position="135"/>
        <end position="166"/>
    </location>
</feature>
<feature type="region of interest" description="Disordered" evidence="1">
    <location>
        <begin position="574"/>
        <end position="606"/>
    </location>
</feature>
<dbReference type="AlphaFoldDB" id="A0A061B7N5"/>
<gene>
    <name evidence="2" type="ORF">RHTO0S_11e06326g</name>
</gene>
<dbReference type="InterPro" id="IPR011044">
    <property type="entry name" value="Quino_amine_DH_bsu"/>
</dbReference>
<proteinExistence type="predicted"/>
<protein>
    <submittedName>
        <fullName evidence="2">RHTO0S11e06326g2_1</fullName>
    </submittedName>
</protein>
<sequence length="606" mass="64556">MTSWELSPLYRHSHTLVLANSPNLVSLHRDRLVLRSLADLSPIRSWTLPSLPHPLTTFAASPSDPNYVLVYSAKQRAAWVVDPAKEGEVARIEVGNEGCVAMAWARTGDGANPTVMAWAAHHLHLSLFPLPSPSSPSPSPALQPFRILSPKHSPSPSSSEEQGTGYSFRPDGKFLAVLERHQARDVIGVYSTGSASAAGEWALVKSITLPDPTSDLADLSWSPCGRYIAAWSSITDYTVHVFTPTGTLLSTYTPYASLSPPASSSTSTSSTSSRKPSSASTSTPTAITGNKDCTLTRLDRSTHSYVGLGIRTVQWGRDGEWLSIGGWDGKVRVLSRKGWGAVAEVGVPTRLTGGVVRSFLNVWREPPNWVSNTRGHGILSYDPVPLPHSLTPLPLDLTRPNPRMGVERIVWSESGRWAAVLNAAFPNVIAIFDFSTLVALASNAHEGETPPRPSLHTLLLLCPSSPSPSPPTPALAWQPSRAFSDGEAEVLCWVGGEKGFGMWRAPTSRKEKGLAECVGIPARGDFSAHSLAFAPDGEALVLSSSPSTSTSSTASAEGTFCVAYPVYEGDEVHVPSGGRAAADESLGGAGGRTWTEDEAEEGESDL</sequence>
<dbReference type="GO" id="GO:1990810">
    <property type="term" value="P:microtubule anchoring at mitotic spindle pole body"/>
    <property type="evidence" value="ECO:0007669"/>
    <property type="project" value="TreeGrafter"/>
</dbReference>
<accession>A0A061B7N5</accession>
<dbReference type="SUPFAM" id="SSF50969">
    <property type="entry name" value="YVTN repeat-like/Quinoprotein amine dehydrogenase"/>
    <property type="match status" value="1"/>
</dbReference>
<reference evidence="2" key="1">
    <citation type="journal article" date="2014" name="Genome Announc.">
        <title>Draft genome sequence of Rhodosporidium toruloides CECT1137, an oleaginous yeast of biotechnological interest.</title>
        <authorList>
            <person name="Morin N."/>
            <person name="Calcas X."/>
            <person name="Devillers H."/>
            <person name="Durrens P."/>
            <person name="Sherman D.J."/>
            <person name="Nicaud J.-M."/>
            <person name="Neuveglise C."/>
        </authorList>
    </citation>
    <scope>NUCLEOTIDE SEQUENCE</scope>
    <source>
        <strain evidence="2">CECT1137</strain>
    </source>
</reference>
<dbReference type="PANTHER" id="PTHR16220">
    <property type="entry name" value="WD REPEAT PROTEIN 8-RELATED"/>
    <property type="match status" value="1"/>
</dbReference>
<dbReference type="PANTHER" id="PTHR16220:SF0">
    <property type="entry name" value="WD REPEAT-CONTAINING PROTEIN WRAP73"/>
    <property type="match status" value="1"/>
</dbReference>
<dbReference type="EMBL" id="LK052946">
    <property type="protein sequence ID" value="CDR45920.1"/>
    <property type="molecule type" value="Genomic_DNA"/>
</dbReference>
<feature type="compositionally biased region" description="Low complexity" evidence="1">
    <location>
        <begin position="150"/>
        <end position="159"/>
    </location>
</feature>
<dbReference type="SUPFAM" id="SSF69322">
    <property type="entry name" value="Tricorn protease domain 2"/>
    <property type="match status" value="1"/>
</dbReference>